<dbReference type="NCBIfam" id="NF047752">
    <property type="entry name" value="MntA_antitoxin"/>
    <property type="match status" value="1"/>
</dbReference>
<evidence type="ECO:0000259" key="1">
    <source>
        <dbReference type="Pfam" id="PF18765"/>
    </source>
</evidence>
<organism evidence="2 3">
    <name type="scientific">Candidatus Doudnabacteria bacterium RIFCSPHIGHO2_01_FULL_46_24</name>
    <dbReference type="NCBI Taxonomy" id="1817825"/>
    <lineage>
        <taxon>Bacteria</taxon>
        <taxon>Candidatus Doudnaibacteriota</taxon>
    </lineage>
</organism>
<name>A0A1F5NV93_9BACT</name>
<dbReference type="Proteomes" id="UP000178892">
    <property type="component" value="Unassembled WGS sequence"/>
</dbReference>
<dbReference type="PANTHER" id="PTHR43852">
    <property type="entry name" value="NUCLEOTIDYLTRANSFERASE"/>
    <property type="match status" value="1"/>
</dbReference>
<reference evidence="2 3" key="1">
    <citation type="journal article" date="2016" name="Nat. Commun.">
        <title>Thousands of microbial genomes shed light on interconnected biogeochemical processes in an aquifer system.</title>
        <authorList>
            <person name="Anantharaman K."/>
            <person name="Brown C.T."/>
            <person name="Hug L.A."/>
            <person name="Sharon I."/>
            <person name="Castelle C.J."/>
            <person name="Probst A.J."/>
            <person name="Thomas B.C."/>
            <person name="Singh A."/>
            <person name="Wilkins M.J."/>
            <person name="Karaoz U."/>
            <person name="Brodie E.L."/>
            <person name="Williams K.H."/>
            <person name="Hubbard S.S."/>
            <person name="Banfield J.F."/>
        </authorList>
    </citation>
    <scope>NUCLEOTIDE SEQUENCE [LARGE SCALE GENOMIC DNA]</scope>
</reference>
<comment type="caution">
    <text evidence="2">The sequence shown here is derived from an EMBL/GenBank/DDBJ whole genome shotgun (WGS) entry which is preliminary data.</text>
</comment>
<dbReference type="InterPro" id="IPR043519">
    <property type="entry name" value="NT_sf"/>
</dbReference>
<dbReference type="Gene3D" id="3.30.460.10">
    <property type="entry name" value="Beta Polymerase, domain 2"/>
    <property type="match status" value="1"/>
</dbReference>
<proteinExistence type="predicted"/>
<protein>
    <recommendedName>
        <fullName evidence="1">Polymerase beta nucleotidyltransferase domain-containing protein</fullName>
    </recommendedName>
</protein>
<gene>
    <name evidence="2" type="ORF">A2720_00685</name>
</gene>
<dbReference type="AlphaFoldDB" id="A0A1F5NV93"/>
<feature type="domain" description="Polymerase beta nucleotidyltransferase" evidence="1">
    <location>
        <begin position="15"/>
        <end position="99"/>
    </location>
</feature>
<sequence>MEMKKELAGQLKNLGAAAVYVFGSTAEALTQPESDIDLAILMHPESDSKDFVQLYTNLYDILTQVFPGKKLDIVPLQRSPLELRFDVISHGRVIFESDSNLRLDFEEQTARQYADFKPVLKNFNQAILNRI</sequence>
<dbReference type="InterPro" id="IPR052930">
    <property type="entry name" value="TA_antitoxin_MntA"/>
</dbReference>
<dbReference type="CDD" id="cd05403">
    <property type="entry name" value="NT_KNTase_like"/>
    <property type="match status" value="1"/>
</dbReference>
<dbReference type="STRING" id="1817825.A2720_00685"/>
<evidence type="ECO:0000313" key="2">
    <source>
        <dbReference type="EMBL" id="OGE81596.1"/>
    </source>
</evidence>
<accession>A0A1F5NV93</accession>
<dbReference type="EMBL" id="MFEL01000007">
    <property type="protein sequence ID" value="OGE81596.1"/>
    <property type="molecule type" value="Genomic_DNA"/>
</dbReference>
<dbReference type="PANTHER" id="PTHR43852:SF3">
    <property type="entry name" value="NUCLEOTIDYLTRANSFERASE"/>
    <property type="match status" value="1"/>
</dbReference>
<evidence type="ECO:0000313" key="3">
    <source>
        <dbReference type="Proteomes" id="UP000178892"/>
    </source>
</evidence>
<dbReference type="InterPro" id="IPR041633">
    <property type="entry name" value="Polbeta"/>
</dbReference>
<dbReference type="Pfam" id="PF18765">
    <property type="entry name" value="Polbeta"/>
    <property type="match status" value="1"/>
</dbReference>
<dbReference type="SUPFAM" id="SSF81301">
    <property type="entry name" value="Nucleotidyltransferase"/>
    <property type="match status" value="1"/>
</dbReference>